<evidence type="ECO:0000313" key="1">
    <source>
        <dbReference type="EMBL" id="KAI9910032.1"/>
    </source>
</evidence>
<gene>
    <name evidence="1" type="ORF">PsorP6_011209</name>
</gene>
<name>A0ACC0VV08_9STRA</name>
<dbReference type="Proteomes" id="UP001163321">
    <property type="component" value="Chromosome 6"/>
</dbReference>
<comment type="caution">
    <text evidence="1">The sequence shown here is derived from an EMBL/GenBank/DDBJ whole genome shotgun (WGS) entry which is preliminary data.</text>
</comment>
<evidence type="ECO:0000313" key="2">
    <source>
        <dbReference type="Proteomes" id="UP001163321"/>
    </source>
</evidence>
<sequence>MVGPPLTLFELGNCALNEYTSPLGKPRTKSHAFRPHLETAHFSNQYAQVLLRRRVATDLVAFLEERGYAKITIKDLSRFEVNYVVVRTVDGRKSMLEAEDCGRYHYQELQWKLHDPYAWLLHMVEGGGLDR</sequence>
<proteinExistence type="predicted"/>
<keyword evidence="2" id="KW-1185">Reference proteome</keyword>
<protein>
    <submittedName>
        <fullName evidence="1">Uncharacterized protein</fullName>
    </submittedName>
</protein>
<dbReference type="EMBL" id="CM047585">
    <property type="protein sequence ID" value="KAI9910032.1"/>
    <property type="molecule type" value="Genomic_DNA"/>
</dbReference>
<accession>A0ACC0VV08</accession>
<organism evidence="1 2">
    <name type="scientific">Peronosclerospora sorghi</name>
    <dbReference type="NCBI Taxonomy" id="230839"/>
    <lineage>
        <taxon>Eukaryota</taxon>
        <taxon>Sar</taxon>
        <taxon>Stramenopiles</taxon>
        <taxon>Oomycota</taxon>
        <taxon>Peronosporomycetes</taxon>
        <taxon>Peronosporales</taxon>
        <taxon>Peronosporaceae</taxon>
        <taxon>Peronosclerospora</taxon>
    </lineage>
</organism>
<reference evidence="1 2" key="1">
    <citation type="journal article" date="2022" name="bioRxiv">
        <title>The genome of the oomycete Peronosclerospora sorghi, a cosmopolitan pathogen of maize and sorghum, is inflated with dispersed pseudogenes.</title>
        <authorList>
            <person name="Fletcher K."/>
            <person name="Martin F."/>
            <person name="Isakeit T."/>
            <person name="Cavanaugh K."/>
            <person name="Magill C."/>
            <person name="Michelmore R."/>
        </authorList>
    </citation>
    <scope>NUCLEOTIDE SEQUENCE [LARGE SCALE GENOMIC DNA]</scope>
    <source>
        <strain evidence="1">P6</strain>
    </source>
</reference>